<dbReference type="InterPro" id="IPR037843">
    <property type="entry name" value="Kindlin/fermitin"/>
</dbReference>
<dbReference type="PANTHER" id="PTHR16160:SF13">
    <property type="entry name" value="FERMITIN 2-RELATED"/>
    <property type="match status" value="1"/>
</dbReference>
<dbReference type="STRING" id="2018661.A0A2A2L1Q6"/>
<organism evidence="2 3">
    <name type="scientific">Diploscapter pachys</name>
    <dbReference type="NCBI Taxonomy" id="2018661"/>
    <lineage>
        <taxon>Eukaryota</taxon>
        <taxon>Metazoa</taxon>
        <taxon>Ecdysozoa</taxon>
        <taxon>Nematoda</taxon>
        <taxon>Chromadorea</taxon>
        <taxon>Rhabditida</taxon>
        <taxon>Rhabditina</taxon>
        <taxon>Rhabditomorpha</taxon>
        <taxon>Rhabditoidea</taxon>
        <taxon>Rhabditidae</taxon>
        <taxon>Diploscapter</taxon>
    </lineage>
</organism>
<dbReference type="GO" id="GO:0007160">
    <property type="term" value="P:cell-matrix adhesion"/>
    <property type="evidence" value="ECO:0007669"/>
    <property type="project" value="TreeGrafter"/>
</dbReference>
<dbReference type="Pfam" id="PF18124">
    <property type="entry name" value="Kindlin_2_N"/>
    <property type="match status" value="1"/>
</dbReference>
<dbReference type="OrthoDB" id="10057618at2759"/>
<sequence>MTHLVEPGFPPTDGSWNLQILVTDMNIQRNLYVRGNQHIGGVMLALVQDIDVAKDWSDHLLWWPSKRRWLQNTRLTLDQHGITQDEKLEFTPMHKDCR</sequence>
<feature type="domain" description="Kindlin-2 N-terminal" evidence="1">
    <location>
        <begin position="12"/>
        <end position="95"/>
    </location>
</feature>
<dbReference type="GO" id="GO:0030055">
    <property type="term" value="C:cell-substrate junction"/>
    <property type="evidence" value="ECO:0007669"/>
    <property type="project" value="TreeGrafter"/>
</dbReference>
<evidence type="ECO:0000259" key="1">
    <source>
        <dbReference type="Pfam" id="PF18124"/>
    </source>
</evidence>
<comment type="caution">
    <text evidence="2">The sequence shown here is derived from an EMBL/GenBank/DDBJ whole genome shotgun (WGS) entry which is preliminary data.</text>
</comment>
<dbReference type="InterPro" id="IPR040790">
    <property type="entry name" value="Kindlin_2_N"/>
</dbReference>
<dbReference type="PANTHER" id="PTHR16160">
    <property type="entry name" value="FERMITIN 2-RELATED"/>
    <property type="match status" value="1"/>
</dbReference>
<protein>
    <recommendedName>
        <fullName evidence="1">Kindlin-2 N-terminal domain-containing protein</fullName>
    </recommendedName>
</protein>
<dbReference type="CDD" id="cd17095">
    <property type="entry name" value="FERM_F0_kindlins"/>
    <property type="match status" value="1"/>
</dbReference>
<keyword evidence="3" id="KW-1185">Reference proteome</keyword>
<reference evidence="2 3" key="1">
    <citation type="journal article" date="2017" name="Curr. Biol.">
        <title>Genome architecture and evolution of a unichromosomal asexual nematode.</title>
        <authorList>
            <person name="Fradin H."/>
            <person name="Zegar C."/>
            <person name="Gutwein M."/>
            <person name="Lucas J."/>
            <person name="Kovtun M."/>
            <person name="Corcoran D."/>
            <person name="Baugh L.R."/>
            <person name="Kiontke K."/>
            <person name="Gunsalus K."/>
            <person name="Fitch D.H."/>
            <person name="Piano F."/>
        </authorList>
    </citation>
    <scope>NUCLEOTIDE SEQUENCE [LARGE SCALE GENOMIC DNA]</scope>
    <source>
        <strain evidence="2">PF1309</strain>
    </source>
</reference>
<dbReference type="EMBL" id="LIAE01007317">
    <property type="protein sequence ID" value="PAV80104.1"/>
    <property type="molecule type" value="Genomic_DNA"/>
</dbReference>
<dbReference type="AlphaFoldDB" id="A0A2A2L1Q6"/>
<evidence type="ECO:0000313" key="3">
    <source>
        <dbReference type="Proteomes" id="UP000218231"/>
    </source>
</evidence>
<dbReference type="GO" id="GO:0007229">
    <property type="term" value="P:integrin-mediated signaling pathway"/>
    <property type="evidence" value="ECO:0007669"/>
    <property type="project" value="InterPro"/>
</dbReference>
<accession>A0A2A2L1Q6</accession>
<dbReference type="GO" id="GO:0005178">
    <property type="term" value="F:integrin binding"/>
    <property type="evidence" value="ECO:0007669"/>
    <property type="project" value="TreeGrafter"/>
</dbReference>
<name>A0A2A2L1Q6_9BILA</name>
<gene>
    <name evidence="2" type="ORF">WR25_11849</name>
</gene>
<evidence type="ECO:0000313" key="2">
    <source>
        <dbReference type="EMBL" id="PAV80104.1"/>
    </source>
</evidence>
<proteinExistence type="predicted"/>
<dbReference type="Gene3D" id="3.10.20.90">
    <property type="entry name" value="Phosphatidylinositol 3-kinase Catalytic Subunit, Chain A, domain 1"/>
    <property type="match status" value="1"/>
</dbReference>
<dbReference type="Proteomes" id="UP000218231">
    <property type="component" value="Unassembled WGS sequence"/>
</dbReference>